<evidence type="ECO:0000256" key="2">
    <source>
        <dbReference type="SAM" id="Phobius"/>
    </source>
</evidence>
<reference evidence="5" key="1">
    <citation type="journal article" date="2019" name="Int. J. Syst. Evol. Microbiol.">
        <title>The Global Catalogue of Microorganisms (GCM) 10K type strain sequencing project: providing services to taxonomists for standard genome sequencing and annotation.</title>
        <authorList>
            <consortium name="The Broad Institute Genomics Platform"/>
            <consortium name="The Broad Institute Genome Sequencing Center for Infectious Disease"/>
            <person name="Wu L."/>
            <person name="Ma J."/>
        </authorList>
    </citation>
    <scope>NUCLEOTIDE SEQUENCE [LARGE SCALE GENOMIC DNA]</scope>
    <source>
        <strain evidence="5">KCTC 42282</strain>
    </source>
</reference>
<dbReference type="Proteomes" id="UP001595704">
    <property type="component" value="Unassembled WGS sequence"/>
</dbReference>
<organism evidence="4 5">
    <name type="scientific">Camelimonas fluminis</name>
    <dbReference type="NCBI Taxonomy" id="1576911"/>
    <lineage>
        <taxon>Bacteria</taxon>
        <taxon>Pseudomonadati</taxon>
        <taxon>Pseudomonadota</taxon>
        <taxon>Alphaproteobacteria</taxon>
        <taxon>Hyphomicrobiales</taxon>
        <taxon>Chelatococcaceae</taxon>
        <taxon>Camelimonas</taxon>
    </lineage>
</organism>
<feature type="compositionally biased region" description="Pro residues" evidence="1">
    <location>
        <begin position="70"/>
        <end position="80"/>
    </location>
</feature>
<dbReference type="InterPro" id="IPR002477">
    <property type="entry name" value="Peptidoglycan-bd-like"/>
</dbReference>
<dbReference type="Pfam" id="PF01471">
    <property type="entry name" value="PG_binding_1"/>
    <property type="match status" value="1"/>
</dbReference>
<dbReference type="InterPro" id="IPR036366">
    <property type="entry name" value="PGBDSf"/>
</dbReference>
<dbReference type="InterPro" id="IPR036365">
    <property type="entry name" value="PGBD-like_sf"/>
</dbReference>
<feature type="compositionally biased region" description="Pro residues" evidence="1">
    <location>
        <begin position="141"/>
        <end position="150"/>
    </location>
</feature>
<dbReference type="Gene3D" id="1.10.101.10">
    <property type="entry name" value="PGBD-like superfamily/PGBD"/>
    <property type="match status" value="1"/>
</dbReference>
<evidence type="ECO:0000256" key="1">
    <source>
        <dbReference type="SAM" id="MobiDB-lite"/>
    </source>
</evidence>
<protein>
    <submittedName>
        <fullName evidence="4">Peptidoglycan-binding protein</fullName>
    </submittedName>
</protein>
<evidence type="ECO:0000313" key="5">
    <source>
        <dbReference type="Proteomes" id="UP001595704"/>
    </source>
</evidence>
<evidence type="ECO:0000313" key="4">
    <source>
        <dbReference type="EMBL" id="MFC3639734.1"/>
    </source>
</evidence>
<accession>A0ABV7UNZ8</accession>
<keyword evidence="2" id="KW-1133">Transmembrane helix</keyword>
<dbReference type="RefSeq" id="WP_191318831.1">
    <property type="nucleotide sequence ID" value="NZ_BNCG01000004.1"/>
</dbReference>
<feature type="compositionally biased region" description="Low complexity" evidence="1">
    <location>
        <begin position="81"/>
        <end position="106"/>
    </location>
</feature>
<feature type="transmembrane region" description="Helical" evidence="2">
    <location>
        <begin position="25"/>
        <end position="45"/>
    </location>
</feature>
<dbReference type="EMBL" id="JBHRYC010000098">
    <property type="protein sequence ID" value="MFC3639734.1"/>
    <property type="molecule type" value="Genomic_DNA"/>
</dbReference>
<keyword evidence="2" id="KW-0472">Membrane</keyword>
<proteinExistence type="predicted"/>
<gene>
    <name evidence="4" type="ORF">ACFONL_20545</name>
</gene>
<feature type="region of interest" description="Disordered" evidence="1">
    <location>
        <begin position="65"/>
        <end position="152"/>
    </location>
</feature>
<name>A0ABV7UNZ8_9HYPH</name>
<sequence>MARVDGDDGVLSALRRRLLARPGRAAFIIASAGLAMGVFVNALAMQHGAHPNPMFGGSRPVTVMAHPPAAVRPPKPPAAQPQPSVARGEAPAGQGAAPAPVAAPEPGARRGGDAIGDLLKGGSAPVPPPRPATGPAQVAPPAAPAKPQPVPQVASAQKALGKLGFGALNADGLMGPGTRAAIERFEKAKGLPVTGELNPKTLKALGAAAGAPIR</sequence>
<keyword evidence="5" id="KW-1185">Reference proteome</keyword>
<evidence type="ECO:0000259" key="3">
    <source>
        <dbReference type="Pfam" id="PF01471"/>
    </source>
</evidence>
<comment type="caution">
    <text evidence="4">The sequence shown here is derived from an EMBL/GenBank/DDBJ whole genome shotgun (WGS) entry which is preliminary data.</text>
</comment>
<keyword evidence="2" id="KW-0812">Transmembrane</keyword>
<feature type="domain" description="Peptidoglycan binding-like" evidence="3">
    <location>
        <begin position="151"/>
        <end position="205"/>
    </location>
</feature>
<dbReference type="SUPFAM" id="SSF47090">
    <property type="entry name" value="PGBD-like"/>
    <property type="match status" value="1"/>
</dbReference>